<dbReference type="Pfam" id="PF04773">
    <property type="entry name" value="FecR"/>
    <property type="match status" value="1"/>
</dbReference>
<dbReference type="STRING" id="1477437.SAMN05444682_102168"/>
<keyword evidence="1" id="KW-0472">Membrane</keyword>
<protein>
    <submittedName>
        <fullName evidence="4">FecR family protein</fullName>
    </submittedName>
</protein>
<dbReference type="Gene3D" id="2.60.120.1440">
    <property type="match status" value="1"/>
</dbReference>
<dbReference type="OrthoDB" id="1523489at2"/>
<dbReference type="EMBL" id="FOQO01000002">
    <property type="protein sequence ID" value="SFI06204.1"/>
    <property type="molecule type" value="Genomic_DNA"/>
</dbReference>
<dbReference type="PANTHER" id="PTHR30273">
    <property type="entry name" value="PERIPLASMIC SIGNAL SENSOR AND SIGMA FACTOR ACTIVATOR FECR-RELATED"/>
    <property type="match status" value="1"/>
</dbReference>
<keyword evidence="1" id="KW-0812">Transmembrane</keyword>
<accession>A0A1I3F4S3</accession>
<evidence type="ECO:0000313" key="4">
    <source>
        <dbReference type="EMBL" id="SFI06204.1"/>
    </source>
</evidence>
<dbReference type="GO" id="GO:0016989">
    <property type="term" value="F:sigma factor antagonist activity"/>
    <property type="evidence" value="ECO:0007669"/>
    <property type="project" value="TreeGrafter"/>
</dbReference>
<keyword evidence="1" id="KW-1133">Transmembrane helix</keyword>
<evidence type="ECO:0000256" key="1">
    <source>
        <dbReference type="SAM" id="Phobius"/>
    </source>
</evidence>
<evidence type="ECO:0000259" key="3">
    <source>
        <dbReference type="Pfam" id="PF16344"/>
    </source>
</evidence>
<feature type="transmembrane region" description="Helical" evidence="1">
    <location>
        <begin position="100"/>
        <end position="117"/>
    </location>
</feature>
<name>A0A1I3F4S3_9SPHI</name>
<feature type="domain" description="FecR protein" evidence="2">
    <location>
        <begin position="148"/>
        <end position="237"/>
    </location>
</feature>
<dbReference type="AlphaFoldDB" id="A0A1I3F4S3"/>
<dbReference type="PANTHER" id="PTHR30273:SF2">
    <property type="entry name" value="PROTEIN FECR"/>
    <property type="match status" value="1"/>
</dbReference>
<dbReference type="InterPro" id="IPR012373">
    <property type="entry name" value="Ferrdict_sens_TM"/>
</dbReference>
<sequence length="362" mass="41034">MEKYSTYGTEDFLTDEHFLDWILAPSETSNEYWKAVFILYPACESKADEAKKIISALRIRPGKTMPADMRRQIVAHLHANADETVAASKRNHFIRSWKRYLATACVLACCATAFFFYRTPSHPTTGKLIIERAEVATAKETKITNTADKPLLVLLPDTSTVILEANAYIVYNEQTFTENREIYLRGEAFFEVVSEKDHPFRVKTDYLTTTVLGTSFRVKAAETLAKSKVTVQSGMVEVRKKTETDSTTETEMPVYLTANQEIIYSKSELQQPSSPLTPNDVPSPTFDEHFKSTPLKTVLKALSDQYHVDISVADSVLETRTITASLREMHLFEKLDLISRAAEITYRIVDGRIVFTQLSRDN</sequence>
<proteinExistence type="predicted"/>
<reference evidence="4 5" key="1">
    <citation type="submission" date="2016-10" db="EMBL/GenBank/DDBJ databases">
        <authorList>
            <person name="de Groot N.N."/>
        </authorList>
    </citation>
    <scope>NUCLEOTIDE SEQUENCE [LARGE SCALE GENOMIC DNA]</scope>
    <source>
        <strain evidence="4 5">RK1</strain>
    </source>
</reference>
<dbReference type="Pfam" id="PF16344">
    <property type="entry name" value="FecR_C"/>
    <property type="match status" value="1"/>
</dbReference>
<organism evidence="4 5">
    <name type="scientific">Parapedobacter indicus</name>
    <dbReference type="NCBI Taxonomy" id="1477437"/>
    <lineage>
        <taxon>Bacteria</taxon>
        <taxon>Pseudomonadati</taxon>
        <taxon>Bacteroidota</taxon>
        <taxon>Sphingobacteriia</taxon>
        <taxon>Sphingobacteriales</taxon>
        <taxon>Sphingobacteriaceae</taxon>
        <taxon>Parapedobacter</taxon>
    </lineage>
</organism>
<evidence type="ECO:0000259" key="2">
    <source>
        <dbReference type="Pfam" id="PF04773"/>
    </source>
</evidence>
<dbReference type="RefSeq" id="WP_090624785.1">
    <property type="nucleotide sequence ID" value="NZ_FOQO01000002.1"/>
</dbReference>
<dbReference type="InterPro" id="IPR032508">
    <property type="entry name" value="FecR_C"/>
</dbReference>
<feature type="domain" description="Protein FecR C-terminal" evidence="3">
    <location>
        <begin position="290"/>
        <end position="354"/>
    </location>
</feature>
<gene>
    <name evidence="4" type="ORF">SAMN05444682_102168</name>
</gene>
<dbReference type="Gene3D" id="3.55.50.30">
    <property type="match status" value="1"/>
</dbReference>
<dbReference type="InterPro" id="IPR006860">
    <property type="entry name" value="FecR"/>
</dbReference>
<keyword evidence="5" id="KW-1185">Reference proteome</keyword>
<evidence type="ECO:0000313" key="5">
    <source>
        <dbReference type="Proteomes" id="UP000198670"/>
    </source>
</evidence>
<dbReference type="Proteomes" id="UP000198670">
    <property type="component" value="Unassembled WGS sequence"/>
</dbReference>